<dbReference type="RefSeq" id="WP_012717764.1">
    <property type="nucleotide sequence ID" value="NC_012623.1"/>
</dbReference>
<dbReference type="SUPFAM" id="SSF160980">
    <property type="entry name" value="SSO1389-like"/>
    <property type="match status" value="1"/>
</dbReference>
<dbReference type="AlphaFoldDB" id="C3NJE6"/>
<evidence type="ECO:0000313" key="3">
    <source>
        <dbReference type="EMBL" id="ACP49163.1"/>
    </source>
</evidence>
<dbReference type="Pfam" id="PF09455">
    <property type="entry name" value="Csx1_HEPN"/>
    <property type="match status" value="1"/>
</dbReference>
<dbReference type="KEGG" id="sin:YN1551_2148"/>
<dbReference type="Gene3D" id="3.40.50.10640">
    <property type="entry name" value="SSO1389-like"/>
    <property type="match status" value="1"/>
</dbReference>
<dbReference type="InterPro" id="IPR010171">
    <property type="entry name" value="CRISPR_Csx1"/>
</dbReference>
<evidence type="ECO:0000313" key="4">
    <source>
        <dbReference type="Proteomes" id="UP000006818"/>
    </source>
</evidence>
<dbReference type="Pfam" id="PF22230">
    <property type="entry name" value="Csx1_CARF"/>
    <property type="match status" value="1"/>
</dbReference>
<dbReference type="NCBIfam" id="TIGR02549">
    <property type="entry name" value="CRISPR_DxTHG"/>
    <property type="match status" value="1"/>
</dbReference>
<proteinExistence type="predicted"/>
<dbReference type="CDD" id="cd09728">
    <property type="entry name" value="Csx1_III-U"/>
    <property type="match status" value="1"/>
</dbReference>
<dbReference type="PANTHER" id="PTHR37169">
    <property type="entry name" value="CRISPR SYSTEM ENDORIBONUCLEASE CSX1-RELATED"/>
    <property type="match status" value="1"/>
</dbReference>
<dbReference type="Gene3D" id="1.10.3740.10">
    <property type="entry name" value="SSO1389-like domains"/>
    <property type="match status" value="1"/>
</dbReference>
<dbReference type="PANTHER" id="PTHR37169:SF1">
    <property type="entry name" value="CRISPR SYSTEM ENDORIBONUCLEASE CSX1"/>
    <property type="match status" value="1"/>
</dbReference>
<sequence>MKILFAPIGDPSGYVSVEYLVNGKGPYNTNASFIAISQALKIDKLVVYAGLSLCDTNCNDYKCCKDSVTQKVAQKLGNEFDLLIAPNIYGTRFIQKDRKNTLYFNFIYFNSLKILEDNKPDEIYIDITHGINYMPLLATDAIRLATYTYIVENNKNGVNLTIYNSEPVTKGNQGPYAIDDIYSEKITVRQALSSILSPFLSSESKNVIKNKVFKVIRNKANSENVNTSSCNADFIYYIVNALSAGIFLYLILKKNEINSCLNVVENILGKLDFNNFAVQLNFENGKVIYDENIPIEISYIHSLLKVSNHIAQGSNKISEIRRMADNYSTSDSVKYVILNEISRIEDKKNEIPNSPTLYAKILSTNLPRICSADKRNLIAHGGFEQNVTFLWKCGDDICVSYTDGKCDCIENVEKQLG</sequence>
<evidence type="ECO:0000259" key="1">
    <source>
        <dbReference type="Pfam" id="PF09455"/>
    </source>
</evidence>
<dbReference type="InterPro" id="IPR019016">
    <property type="entry name" value="Csx1-like_HEPN"/>
</dbReference>
<organism evidence="3 4">
    <name type="scientific">Saccharolobus islandicus (strain Y.N.15.51 / Yellowstone #2)</name>
    <name type="common">Sulfolobus islandicus</name>
    <dbReference type="NCBI Taxonomy" id="419942"/>
    <lineage>
        <taxon>Archaea</taxon>
        <taxon>Thermoproteota</taxon>
        <taxon>Thermoprotei</taxon>
        <taxon>Sulfolobales</taxon>
        <taxon>Sulfolobaceae</taxon>
        <taxon>Saccharolobus</taxon>
    </lineage>
</organism>
<dbReference type="Proteomes" id="UP000006818">
    <property type="component" value="Chromosome"/>
</dbReference>
<feature type="domain" description="CRISPR system endoribonuclease Csx1 CARF" evidence="2">
    <location>
        <begin position="3"/>
        <end position="167"/>
    </location>
</feature>
<name>C3NJE6_SACI1</name>
<accession>C3NJE6</accession>
<reference evidence="3 4" key="1">
    <citation type="journal article" date="2009" name="Proc. Natl. Acad. Sci. U.S.A.">
        <title>Biogeography of the Sulfolobus islandicus pan-genome.</title>
        <authorList>
            <person name="Reno M.L."/>
            <person name="Held N.L."/>
            <person name="Fields C.J."/>
            <person name="Burke P.V."/>
            <person name="Whitaker R.J."/>
        </authorList>
    </citation>
    <scope>NUCLEOTIDE SEQUENCE [LARGE SCALE GENOMIC DNA]</scope>
    <source>
        <strain evidence="4">Y.N.15.51 / Yellowstone #2</strain>
    </source>
</reference>
<gene>
    <name evidence="3" type="ordered locus">YN1551_2148</name>
</gene>
<protein>
    <submittedName>
        <fullName evidence="3">CRISPR-associated protein, MJ1666 family</fullName>
    </submittedName>
</protein>
<dbReference type="InterPro" id="IPR052875">
    <property type="entry name" value="CRISPR_assoc_ribonuclease"/>
</dbReference>
<dbReference type="InterPro" id="IPR027419">
    <property type="entry name" value="CRISPR-assoc_Csx1_C"/>
</dbReference>
<dbReference type="HOGENOM" id="CLU_695624_0_0_2"/>
<evidence type="ECO:0000259" key="2">
    <source>
        <dbReference type="Pfam" id="PF22230"/>
    </source>
</evidence>
<dbReference type="EMBL" id="CP001404">
    <property type="protein sequence ID" value="ACP49163.1"/>
    <property type="molecule type" value="Genomic_DNA"/>
</dbReference>
<feature type="domain" description="CRISPR system endoribonuclease Csx1-like HEPN" evidence="1">
    <location>
        <begin position="336"/>
        <end position="402"/>
    </location>
</feature>
<dbReference type="NCBIfam" id="TIGR01897">
    <property type="entry name" value="cas_MJ1666"/>
    <property type="match status" value="1"/>
</dbReference>
<dbReference type="GeneID" id="7809850"/>
<dbReference type="InterPro" id="IPR013383">
    <property type="entry name" value="CRISPR-assoc_prot_DxTHG_CS"/>
</dbReference>
<dbReference type="InterPro" id="IPR053857">
    <property type="entry name" value="Csx1_CARF"/>
</dbReference>